<evidence type="ECO:0000313" key="2">
    <source>
        <dbReference type="Proteomes" id="UP000683360"/>
    </source>
</evidence>
<name>A0A8S3SC81_MYTED</name>
<comment type="caution">
    <text evidence="1">The sequence shown here is derived from an EMBL/GenBank/DDBJ whole genome shotgun (WGS) entry which is preliminary data.</text>
</comment>
<dbReference type="Proteomes" id="UP000683360">
    <property type="component" value="Unassembled WGS sequence"/>
</dbReference>
<sequence>MNDKLAATCILDFLNEAKDDSSDVIRDYGNKAHLKWRNPHRFGDVGKIGLLVQDQLVAISGSLVKYFSNVVLYALVLEVAIRYRNNFMAQQNGDEDCNKCYRYATYRQYITGLLGSPSVVLRVKELTIFIGERGVLVSATEIICDWTSIVFAPLSSSIKNKGLKTFACEFVFLKSCFL</sequence>
<accession>A0A8S3SC81</accession>
<proteinExistence type="predicted"/>
<reference evidence="1" key="1">
    <citation type="submission" date="2021-03" db="EMBL/GenBank/DDBJ databases">
        <authorList>
            <person name="Bekaert M."/>
        </authorList>
    </citation>
    <scope>NUCLEOTIDE SEQUENCE</scope>
</reference>
<evidence type="ECO:0000313" key="1">
    <source>
        <dbReference type="EMBL" id="CAG2216809.1"/>
    </source>
</evidence>
<keyword evidence="2" id="KW-1185">Reference proteome</keyword>
<protein>
    <submittedName>
        <fullName evidence="1">Uncharacterized protein</fullName>
    </submittedName>
</protein>
<organism evidence="1 2">
    <name type="scientific">Mytilus edulis</name>
    <name type="common">Blue mussel</name>
    <dbReference type="NCBI Taxonomy" id="6550"/>
    <lineage>
        <taxon>Eukaryota</taxon>
        <taxon>Metazoa</taxon>
        <taxon>Spiralia</taxon>
        <taxon>Lophotrochozoa</taxon>
        <taxon>Mollusca</taxon>
        <taxon>Bivalvia</taxon>
        <taxon>Autobranchia</taxon>
        <taxon>Pteriomorphia</taxon>
        <taxon>Mytilida</taxon>
        <taxon>Mytiloidea</taxon>
        <taxon>Mytilidae</taxon>
        <taxon>Mytilinae</taxon>
        <taxon>Mytilus</taxon>
    </lineage>
</organism>
<dbReference type="EMBL" id="CAJPWZ010001492">
    <property type="protein sequence ID" value="CAG2216809.1"/>
    <property type="molecule type" value="Genomic_DNA"/>
</dbReference>
<gene>
    <name evidence="1" type="ORF">MEDL_30517</name>
</gene>
<dbReference type="AlphaFoldDB" id="A0A8S3SC81"/>